<dbReference type="SUPFAM" id="SSF55073">
    <property type="entry name" value="Nucleotide cyclase"/>
    <property type="match status" value="1"/>
</dbReference>
<feature type="domain" description="GGDEF" evidence="3">
    <location>
        <begin position="177"/>
        <end position="309"/>
    </location>
</feature>
<gene>
    <name evidence="4" type="ORF">JAO75_23740</name>
</gene>
<dbReference type="InterPro" id="IPR000160">
    <property type="entry name" value="GGDEF_dom"/>
</dbReference>
<accession>A0ABS0Y7Z0</accession>
<protein>
    <recommendedName>
        <fullName evidence="1">diguanylate cyclase</fullName>
        <ecNumber evidence="1">2.7.7.65</ecNumber>
    </recommendedName>
</protein>
<dbReference type="EC" id="2.7.7.65" evidence="1"/>
<dbReference type="EMBL" id="JAELXT010000050">
    <property type="protein sequence ID" value="MBJ6128413.1"/>
    <property type="molecule type" value="Genomic_DNA"/>
</dbReference>
<dbReference type="PANTHER" id="PTHR45138">
    <property type="entry name" value="REGULATORY COMPONENTS OF SENSORY TRANSDUCTION SYSTEM"/>
    <property type="match status" value="1"/>
</dbReference>
<dbReference type="CDD" id="cd01949">
    <property type="entry name" value="GGDEF"/>
    <property type="match status" value="1"/>
</dbReference>
<dbReference type="PANTHER" id="PTHR45138:SF9">
    <property type="entry name" value="DIGUANYLATE CYCLASE DGCM-RELATED"/>
    <property type="match status" value="1"/>
</dbReference>
<reference evidence="5" key="1">
    <citation type="submission" date="2020-12" db="EMBL/GenBank/DDBJ databases">
        <title>Hymenobacter sp.</title>
        <authorList>
            <person name="Kim M.K."/>
        </authorList>
    </citation>
    <scope>NUCLEOTIDE SEQUENCE [LARGE SCALE GENOMIC DNA]</scope>
    <source>
        <strain evidence="5">BT325</strain>
    </source>
</reference>
<organism evidence="4 5">
    <name type="scientific">Microvirga splendida</name>
    <dbReference type="NCBI Taxonomy" id="2795727"/>
    <lineage>
        <taxon>Bacteria</taxon>
        <taxon>Pseudomonadati</taxon>
        <taxon>Pseudomonadota</taxon>
        <taxon>Alphaproteobacteria</taxon>
        <taxon>Hyphomicrobiales</taxon>
        <taxon>Methylobacteriaceae</taxon>
        <taxon>Microvirga</taxon>
    </lineage>
</organism>
<comment type="caution">
    <text evidence="4">The sequence shown here is derived from an EMBL/GenBank/DDBJ whole genome shotgun (WGS) entry which is preliminary data.</text>
</comment>
<keyword evidence="5" id="KW-1185">Reference proteome</keyword>
<name>A0ABS0Y7Z0_9HYPH</name>
<dbReference type="Gene3D" id="3.30.70.270">
    <property type="match status" value="1"/>
</dbReference>
<evidence type="ECO:0000313" key="5">
    <source>
        <dbReference type="Proteomes" id="UP000620670"/>
    </source>
</evidence>
<dbReference type="Proteomes" id="UP000620670">
    <property type="component" value="Unassembled WGS sequence"/>
</dbReference>
<dbReference type="SMART" id="SM00267">
    <property type="entry name" value="GGDEF"/>
    <property type="match status" value="1"/>
</dbReference>
<dbReference type="PROSITE" id="PS50887">
    <property type="entry name" value="GGDEF"/>
    <property type="match status" value="1"/>
</dbReference>
<proteinExistence type="predicted"/>
<evidence type="ECO:0000256" key="1">
    <source>
        <dbReference type="ARBA" id="ARBA00012528"/>
    </source>
</evidence>
<evidence type="ECO:0000313" key="4">
    <source>
        <dbReference type="EMBL" id="MBJ6128413.1"/>
    </source>
</evidence>
<dbReference type="InterPro" id="IPR050469">
    <property type="entry name" value="Diguanylate_Cyclase"/>
</dbReference>
<dbReference type="InterPro" id="IPR043128">
    <property type="entry name" value="Rev_trsase/Diguanyl_cyclase"/>
</dbReference>
<sequence length="329" mass="36203">MLSLLSDPDEETLRNVAEALTESGQAVSIYDAEDNLRYANETYRGMFLVGYEGPYTFADILRYGAAHGLGVRIDDGDVEALIARTLPRRRSSRRKSFETDLLDGRWFWIEHTVLPNGWILTVGTDISALKHNEKSLRQAHESALLASRTDLLTGLPNRRYILELLDEALAAGEAPGAGLCASIIDIDQFKVVNDTYGHDAGDAVLRHFAQVFRESLRPGDHLGRIGGEEFLLLQMDFRLDDAARLLNGIRAEFPPATLPDQATRRPIAFSAGMTAALPHDDRSSILSRADRALYAAKAEGRNCTRIGLGMERTATDRAHAPAKTAGRSS</sequence>
<dbReference type="RefSeq" id="WP_199051685.1">
    <property type="nucleotide sequence ID" value="NZ_JAELXT010000050.1"/>
</dbReference>
<dbReference type="Pfam" id="PF00990">
    <property type="entry name" value="GGDEF"/>
    <property type="match status" value="1"/>
</dbReference>
<dbReference type="Pfam" id="PF12860">
    <property type="entry name" value="PAS_7"/>
    <property type="match status" value="1"/>
</dbReference>
<dbReference type="NCBIfam" id="TIGR00254">
    <property type="entry name" value="GGDEF"/>
    <property type="match status" value="1"/>
</dbReference>
<evidence type="ECO:0000256" key="2">
    <source>
        <dbReference type="ARBA" id="ARBA00034247"/>
    </source>
</evidence>
<comment type="catalytic activity">
    <reaction evidence="2">
        <text>2 GTP = 3',3'-c-di-GMP + 2 diphosphate</text>
        <dbReference type="Rhea" id="RHEA:24898"/>
        <dbReference type="ChEBI" id="CHEBI:33019"/>
        <dbReference type="ChEBI" id="CHEBI:37565"/>
        <dbReference type="ChEBI" id="CHEBI:58805"/>
        <dbReference type="EC" id="2.7.7.65"/>
    </reaction>
</comment>
<dbReference type="InterPro" id="IPR029787">
    <property type="entry name" value="Nucleotide_cyclase"/>
</dbReference>
<evidence type="ECO:0000259" key="3">
    <source>
        <dbReference type="PROSITE" id="PS50887"/>
    </source>
</evidence>